<dbReference type="HAMAP" id="MF_00634">
    <property type="entry name" value="UPF0235"/>
    <property type="match status" value="1"/>
</dbReference>
<dbReference type="RefSeq" id="WP_012110266.1">
    <property type="nucleotide sequence ID" value="NC_009719.1"/>
</dbReference>
<evidence type="ECO:0000313" key="3">
    <source>
        <dbReference type="EMBL" id="ABS62991.1"/>
    </source>
</evidence>
<accession>A7HSV8</accession>
<gene>
    <name evidence="3" type="ordered locus">Plav_1371</name>
</gene>
<proteinExistence type="inferred from homology"/>
<dbReference type="KEGG" id="pla:Plav_1371"/>
<dbReference type="SUPFAM" id="SSF69786">
    <property type="entry name" value="YggU-like"/>
    <property type="match status" value="1"/>
</dbReference>
<reference evidence="3 4" key="1">
    <citation type="journal article" date="2011" name="Stand. Genomic Sci.">
        <title>Complete genome sequence of Parvibaculum lavamentivorans type strain (DS-1(T)).</title>
        <authorList>
            <person name="Schleheck D."/>
            <person name="Weiss M."/>
            <person name="Pitluck S."/>
            <person name="Bruce D."/>
            <person name="Land M.L."/>
            <person name="Han S."/>
            <person name="Saunders E."/>
            <person name="Tapia R."/>
            <person name="Detter C."/>
            <person name="Brettin T."/>
            <person name="Han J."/>
            <person name="Woyke T."/>
            <person name="Goodwin L."/>
            <person name="Pennacchio L."/>
            <person name="Nolan M."/>
            <person name="Cook A.M."/>
            <person name="Kjelleberg S."/>
            <person name="Thomas T."/>
        </authorList>
    </citation>
    <scope>NUCLEOTIDE SEQUENCE [LARGE SCALE GENOMIC DNA]</scope>
    <source>
        <strain evidence="4">DS-1 / DSM 13023 / NCIMB 13966</strain>
    </source>
</reference>
<dbReference type="Gene3D" id="3.30.1200.10">
    <property type="entry name" value="YggU-like"/>
    <property type="match status" value="1"/>
</dbReference>
<dbReference type="InterPro" id="IPR003746">
    <property type="entry name" value="DUF167"/>
</dbReference>
<dbReference type="eggNOG" id="COG1872">
    <property type="taxonomic scope" value="Bacteria"/>
</dbReference>
<dbReference type="SMART" id="SM01152">
    <property type="entry name" value="DUF167"/>
    <property type="match status" value="1"/>
</dbReference>
<dbReference type="STRING" id="402881.Plav_1371"/>
<sequence>MPLRPVSGGVSLRLRVTPRGGADRIDGLAADASGEPFLRVRVSAVAEKGKANDAVLKLLARALRLPRSAFAVASGEAGRTKSVTISGDTERLMADLGDWLAHLEKTPG</sequence>
<keyword evidence="4" id="KW-1185">Reference proteome</keyword>
<dbReference type="NCBIfam" id="TIGR00251">
    <property type="entry name" value="DUF167 family protein"/>
    <property type="match status" value="1"/>
</dbReference>
<dbReference type="Pfam" id="PF02594">
    <property type="entry name" value="DUF167"/>
    <property type="match status" value="1"/>
</dbReference>
<dbReference type="HOGENOM" id="CLU_130694_3_0_5"/>
<evidence type="ECO:0000256" key="2">
    <source>
        <dbReference type="HAMAP-Rule" id="MF_00634"/>
    </source>
</evidence>
<evidence type="ECO:0000256" key="1">
    <source>
        <dbReference type="ARBA" id="ARBA00010364"/>
    </source>
</evidence>
<protein>
    <recommendedName>
        <fullName evidence="2">UPF0235 protein Plav_1371</fullName>
    </recommendedName>
</protein>
<dbReference type="AlphaFoldDB" id="A7HSV8"/>
<dbReference type="OrthoDB" id="9801972at2"/>
<dbReference type="InterPro" id="IPR036591">
    <property type="entry name" value="YggU-like_sf"/>
</dbReference>
<dbReference type="Proteomes" id="UP000006377">
    <property type="component" value="Chromosome"/>
</dbReference>
<organism evidence="3 4">
    <name type="scientific">Parvibaculum lavamentivorans (strain DS-1 / DSM 13023 / NCIMB 13966)</name>
    <dbReference type="NCBI Taxonomy" id="402881"/>
    <lineage>
        <taxon>Bacteria</taxon>
        <taxon>Pseudomonadati</taxon>
        <taxon>Pseudomonadota</taxon>
        <taxon>Alphaproteobacteria</taxon>
        <taxon>Hyphomicrobiales</taxon>
        <taxon>Parvibaculaceae</taxon>
        <taxon>Parvibaculum</taxon>
    </lineage>
</organism>
<dbReference type="EMBL" id="CP000774">
    <property type="protein sequence ID" value="ABS62991.1"/>
    <property type="molecule type" value="Genomic_DNA"/>
</dbReference>
<comment type="similarity">
    <text evidence="1 2">Belongs to the UPF0235 family.</text>
</comment>
<name>A7HSV8_PARL1</name>
<evidence type="ECO:0000313" key="4">
    <source>
        <dbReference type="Proteomes" id="UP000006377"/>
    </source>
</evidence>